<evidence type="ECO:0000256" key="7">
    <source>
        <dbReference type="SAM" id="Phobius"/>
    </source>
</evidence>
<feature type="transmembrane region" description="Helical" evidence="7">
    <location>
        <begin position="96"/>
        <end position="116"/>
    </location>
</feature>
<dbReference type="OrthoDB" id="539287at2"/>
<dbReference type="InterPro" id="IPR032808">
    <property type="entry name" value="DoxX"/>
</dbReference>
<feature type="transmembrane region" description="Helical" evidence="7">
    <location>
        <begin position="159"/>
        <end position="179"/>
    </location>
</feature>
<gene>
    <name evidence="8" type="ORF">C7K55_03165</name>
</gene>
<comment type="caution">
    <text evidence="8">The sequence shown here is derived from an EMBL/GenBank/DDBJ whole genome shotgun (WGS) entry which is preliminary data.</text>
</comment>
<comment type="similarity">
    <text evidence="2">Belongs to the DoxX family.</text>
</comment>
<evidence type="ECO:0000256" key="3">
    <source>
        <dbReference type="ARBA" id="ARBA00022475"/>
    </source>
</evidence>
<reference evidence="8 9" key="1">
    <citation type="journal article" date="2018" name="Environ. Microbiol.">
        <title>Ecological and genomic features of two widespread freshwater picocyanobacteria.</title>
        <authorList>
            <person name="Cabello-Yeves P.J."/>
            <person name="Picazo A."/>
            <person name="Camacho A."/>
            <person name="Callieri C."/>
            <person name="Rosselli R."/>
            <person name="Roda-Garcia J.J."/>
            <person name="Coutinho F.H."/>
            <person name="Rodriguez-Valera F."/>
        </authorList>
    </citation>
    <scope>NUCLEOTIDE SEQUENCE [LARGE SCALE GENOMIC DNA]</scope>
    <source>
        <strain evidence="8 9">Tous</strain>
    </source>
</reference>
<dbReference type="Proteomes" id="UP000243002">
    <property type="component" value="Unassembled WGS sequence"/>
</dbReference>
<dbReference type="AlphaFoldDB" id="A0A2P7N0G8"/>
<dbReference type="PANTHER" id="PTHR33452">
    <property type="entry name" value="OXIDOREDUCTASE CATD-RELATED"/>
    <property type="match status" value="1"/>
</dbReference>
<evidence type="ECO:0000313" key="9">
    <source>
        <dbReference type="Proteomes" id="UP000243002"/>
    </source>
</evidence>
<protein>
    <submittedName>
        <fullName evidence="8">DoxX family protein</fullName>
    </submittedName>
</protein>
<evidence type="ECO:0000256" key="6">
    <source>
        <dbReference type="ARBA" id="ARBA00023136"/>
    </source>
</evidence>
<keyword evidence="9" id="KW-1185">Reference proteome</keyword>
<sequence>MSTPLLLELFGGFLAACMALWFVALSRPADQPAAAETPANALWITTAQAQRIRSVLEAYVLKPGGVASLGLLLLRLAIGVMMIHHGHEKLADPQQFANTYVASLHLPFPLFFAYAAGFSELIGSWLVILGLFTPVGALALTGTMTVAAYQHILTAGLNIYVLELVVLYLGGSLALLLVGPGRFSFDAGMLPGLLVKPTVRIKPEMSAPSEGISGLTPAYVQINASNSTR</sequence>
<keyword evidence="4 7" id="KW-0812">Transmembrane</keyword>
<keyword evidence="5 7" id="KW-1133">Transmembrane helix</keyword>
<evidence type="ECO:0000256" key="4">
    <source>
        <dbReference type="ARBA" id="ARBA00022692"/>
    </source>
</evidence>
<feature type="transmembrane region" description="Helical" evidence="7">
    <location>
        <begin position="65"/>
        <end position="84"/>
    </location>
</feature>
<dbReference type="PANTHER" id="PTHR33452:SF1">
    <property type="entry name" value="INNER MEMBRANE PROTEIN YPHA-RELATED"/>
    <property type="match status" value="1"/>
</dbReference>
<dbReference type="EMBL" id="PXXO01000002">
    <property type="protein sequence ID" value="PSJ06967.1"/>
    <property type="molecule type" value="Genomic_DNA"/>
</dbReference>
<comment type="subcellular location">
    <subcellularLocation>
        <location evidence="1">Cell membrane</location>
        <topology evidence="1">Multi-pass membrane protein</topology>
    </subcellularLocation>
</comment>
<evidence type="ECO:0000256" key="5">
    <source>
        <dbReference type="ARBA" id="ARBA00022989"/>
    </source>
</evidence>
<proteinExistence type="inferred from homology"/>
<keyword evidence="6 7" id="KW-0472">Membrane</keyword>
<dbReference type="GO" id="GO:0005886">
    <property type="term" value="C:plasma membrane"/>
    <property type="evidence" value="ECO:0007669"/>
    <property type="project" value="UniProtKB-SubCell"/>
</dbReference>
<evidence type="ECO:0000256" key="2">
    <source>
        <dbReference type="ARBA" id="ARBA00006679"/>
    </source>
</evidence>
<dbReference type="Pfam" id="PF07681">
    <property type="entry name" value="DoxX"/>
    <property type="match status" value="1"/>
</dbReference>
<evidence type="ECO:0000256" key="1">
    <source>
        <dbReference type="ARBA" id="ARBA00004651"/>
    </source>
</evidence>
<dbReference type="InterPro" id="IPR051907">
    <property type="entry name" value="DoxX-like_oxidoreductase"/>
</dbReference>
<evidence type="ECO:0000313" key="8">
    <source>
        <dbReference type="EMBL" id="PSJ06967.1"/>
    </source>
</evidence>
<organism evidence="8 9">
    <name type="scientific">Cyanobium usitatum str. Tous</name>
    <dbReference type="NCBI Taxonomy" id="2116684"/>
    <lineage>
        <taxon>Bacteria</taxon>
        <taxon>Bacillati</taxon>
        <taxon>Cyanobacteriota</taxon>
        <taxon>Cyanophyceae</taxon>
        <taxon>Synechococcales</taxon>
        <taxon>Prochlorococcaceae</taxon>
        <taxon>Cyanobium</taxon>
    </lineage>
</organism>
<name>A0A2P7N0G8_9CYAN</name>
<accession>A0A2P7N0G8</accession>
<keyword evidence="3" id="KW-1003">Cell membrane</keyword>
<feature type="transmembrane region" description="Helical" evidence="7">
    <location>
        <begin position="122"/>
        <end position="147"/>
    </location>
</feature>
<dbReference type="RefSeq" id="WP_106501941.1">
    <property type="nucleotide sequence ID" value="NZ_PXXO01000002.1"/>
</dbReference>